<comment type="catalytic activity">
    <reaction evidence="10">
        <text>ITP + H2O = IMP + diphosphate + H(+)</text>
        <dbReference type="Rhea" id="RHEA:29399"/>
        <dbReference type="ChEBI" id="CHEBI:15377"/>
        <dbReference type="ChEBI" id="CHEBI:15378"/>
        <dbReference type="ChEBI" id="CHEBI:33019"/>
        <dbReference type="ChEBI" id="CHEBI:58053"/>
        <dbReference type="ChEBI" id="CHEBI:61402"/>
        <dbReference type="EC" id="3.6.1.66"/>
    </reaction>
</comment>
<evidence type="ECO:0000256" key="11">
    <source>
        <dbReference type="RuleBase" id="RU003781"/>
    </source>
</evidence>
<dbReference type="EC" id="3.6.1.66" evidence="10"/>
<dbReference type="Gene3D" id="3.90.950.10">
    <property type="match status" value="1"/>
</dbReference>
<feature type="binding site" evidence="10">
    <location>
        <position position="208"/>
    </location>
    <ligand>
        <name>Mg(2+)</name>
        <dbReference type="ChEBI" id="CHEBI:18420"/>
    </ligand>
</feature>
<evidence type="ECO:0000256" key="7">
    <source>
        <dbReference type="ARBA" id="ARBA00023080"/>
    </source>
</evidence>
<comment type="catalytic activity">
    <reaction evidence="9 10">
        <text>XTP + H2O = XMP + diphosphate + H(+)</text>
        <dbReference type="Rhea" id="RHEA:28610"/>
        <dbReference type="ChEBI" id="CHEBI:15377"/>
        <dbReference type="ChEBI" id="CHEBI:15378"/>
        <dbReference type="ChEBI" id="CHEBI:33019"/>
        <dbReference type="ChEBI" id="CHEBI:57464"/>
        <dbReference type="ChEBI" id="CHEBI:61314"/>
        <dbReference type="EC" id="3.6.1.66"/>
    </reaction>
</comment>
<dbReference type="GO" id="GO:0046872">
    <property type="term" value="F:metal ion binding"/>
    <property type="evidence" value="ECO:0007669"/>
    <property type="project" value="UniProtKB-KW"/>
</dbReference>
<keyword evidence="6 10" id="KW-0460">Magnesium</keyword>
<dbReference type="PANTHER" id="PTHR11067:SF9">
    <property type="entry name" value="INOSINE TRIPHOSPHATE PYROPHOSPHATASE"/>
    <property type="match status" value="1"/>
</dbReference>
<dbReference type="NCBIfam" id="TIGR00042">
    <property type="entry name" value="RdgB/HAM1 family non-canonical purine NTP pyrophosphatase"/>
    <property type="match status" value="1"/>
</dbReference>
<dbReference type="FunFam" id="3.90.950.10:FF:000001">
    <property type="entry name" value="dITP/XTP pyrophosphatase"/>
    <property type="match status" value="1"/>
</dbReference>
<dbReference type="GO" id="GO:0017111">
    <property type="term" value="F:ribonucleoside triphosphate phosphatase activity"/>
    <property type="evidence" value="ECO:0007669"/>
    <property type="project" value="InterPro"/>
</dbReference>
<feature type="active site" description="Proton acceptor" evidence="10">
    <location>
        <position position="208"/>
    </location>
</feature>
<evidence type="ECO:0000256" key="9">
    <source>
        <dbReference type="ARBA" id="ARBA00052017"/>
    </source>
</evidence>
<dbReference type="AlphaFoldDB" id="A0AAD1C9B4"/>
<feature type="binding site" evidence="10">
    <location>
        <begin position="146"/>
        <end position="151"/>
    </location>
    <ligand>
        <name>substrate</name>
    </ligand>
</feature>
<dbReference type="HAMAP" id="MF_01405">
    <property type="entry name" value="Non_canon_purine_NTPase"/>
    <property type="match status" value="1"/>
</dbReference>
<comment type="function">
    <text evidence="10">Pyrophosphatase that catalyzes the hydrolysis of nucleoside triphosphates to their monophosphate derivatives, with a high preference for the non-canonical purine nucleotides XTP (xanthosine triphosphate), dITP (deoxyinosine triphosphate) and ITP. Seems to function as a house-cleaning enzyme that removes non-canonical purine nucleotides from the nucleotide pool, thus preventing their incorporation into DNA/RNA and avoiding chromosomal lesions.</text>
</comment>
<dbReference type="GO" id="GO:0009146">
    <property type="term" value="P:purine nucleoside triphosphate catabolic process"/>
    <property type="evidence" value="ECO:0007669"/>
    <property type="project" value="UniProtKB-UniRule"/>
</dbReference>
<dbReference type="Proteomes" id="UP000217792">
    <property type="component" value="Chromosome"/>
</dbReference>
<sequence>MVKQKNKCGACNIMSNNVYEYKDAQDWYVGEWSSYGRGFYFKDVISEELSRMEEELRQLVVEGQSFSVTVIQYSSIMSFVQFVLQLINENQGSQFQAQFHKGAILITEKEQLVLVHLPEKGVKLNVFFSQQELSGLTVGDTILIATRNEGKTAEFRRIFEKLGYQIENLNDYPDLPEVAETGMTFEENARLKAETISKLTGKMVLADDSGLKVDALGGLPGVWSARFAGNDATDLENNAKLLHELAMVFELKDRSAQFHTTLVVASPTKESLVVEADWPGYINFEPKGENGFGYDPLFLVGETGKTSAELTMEEKNAQSHRAQAVQKLVEVFPTWQNKPSS</sequence>
<dbReference type="InterPro" id="IPR029001">
    <property type="entry name" value="ITPase-like_fam"/>
</dbReference>
<dbReference type="NCBIfam" id="NF002698">
    <property type="entry name" value="PRK02491.1"/>
    <property type="match status" value="1"/>
</dbReference>
<organism evidence="12 13">
    <name type="scientific">Streptococcus intermedius</name>
    <dbReference type="NCBI Taxonomy" id="1338"/>
    <lineage>
        <taxon>Bacteria</taxon>
        <taxon>Bacillati</taxon>
        <taxon>Bacillota</taxon>
        <taxon>Bacilli</taxon>
        <taxon>Lactobacillales</taxon>
        <taxon>Streptococcaceae</taxon>
        <taxon>Streptococcus</taxon>
        <taxon>Streptococcus anginosus group</taxon>
    </lineage>
</organism>
<dbReference type="PANTHER" id="PTHR11067">
    <property type="entry name" value="INOSINE TRIPHOSPHATE PYROPHOSPHATASE/HAM1 PROTEIN"/>
    <property type="match status" value="1"/>
</dbReference>
<evidence type="ECO:0000256" key="3">
    <source>
        <dbReference type="ARBA" id="ARBA00022723"/>
    </source>
</evidence>
<evidence type="ECO:0000313" key="13">
    <source>
        <dbReference type="Proteomes" id="UP000217792"/>
    </source>
</evidence>
<dbReference type="GO" id="GO:0036222">
    <property type="term" value="F:XTP diphosphatase activity"/>
    <property type="evidence" value="ECO:0007669"/>
    <property type="project" value="UniProtKB-UniRule"/>
</dbReference>
<evidence type="ECO:0000256" key="2">
    <source>
        <dbReference type="ARBA" id="ARBA00011738"/>
    </source>
</evidence>
<gene>
    <name evidence="12" type="ORF">SITYG_14900</name>
</gene>
<keyword evidence="3 10" id="KW-0479">Metal-binding</keyword>
<evidence type="ECO:0000256" key="8">
    <source>
        <dbReference type="ARBA" id="ARBA00051875"/>
    </source>
</evidence>
<keyword evidence="7 10" id="KW-0546">Nucleotide metabolism</keyword>
<name>A0AAD1C9B4_STRIT</name>
<dbReference type="GO" id="GO:0036220">
    <property type="term" value="F:ITP diphosphatase activity"/>
    <property type="evidence" value="ECO:0007669"/>
    <property type="project" value="UniProtKB-UniRule"/>
</dbReference>
<proteinExistence type="inferred from homology"/>
<feature type="binding site" evidence="10">
    <location>
        <begin position="292"/>
        <end position="295"/>
    </location>
    <ligand>
        <name>substrate</name>
    </ligand>
</feature>
<evidence type="ECO:0000256" key="5">
    <source>
        <dbReference type="ARBA" id="ARBA00022801"/>
    </source>
</evidence>
<comment type="cofactor">
    <cofactor evidence="10">
        <name>Mg(2+)</name>
        <dbReference type="ChEBI" id="CHEBI:18420"/>
    </cofactor>
    <text evidence="10">Binds 1 Mg(2+) ion per subunit.</text>
</comment>
<comment type="subunit">
    <text evidence="2 10">Homodimer.</text>
</comment>
<accession>A0AAD1C9B4</accession>
<keyword evidence="5 10" id="KW-0378">Hydrolase</keyword>
<dbReference type="GO" id="GO:0005829">
    <property type="term" value="C:cytosol"/>
    <property type="evidence" value="ECO:0007669"/>
    <property type="project" value="TreeGrafter"/>
</dbReference>
<comment type="caution">
    <text evidence="10">Lacks conserved residue(s) required for the propagation of feature annotation.</text>
</comment>
<evidence type="ECO:0000256" key="6">
    <source>
        <dbReference type="ARBA" id="ARBA00022842"/>
    </source>
</evidence>
<evidence type="ECO:0000256" key="10">
    <source>
        <dbReference type="HAMAP-Rule" id="MF_01405"/>
    </source>
</evidence>
<dbReference type="Pfam" id="PF01725">
    <property type="entry name" value="Ham1p_like"/>
    <property type="match status" value="1"/>
</dbReference>
<keyword evidence="4 10" id="KW-0547">Nucleotide-binding</keyword>
<feature type="binding site" evidence="10">
    <location>
        <position position="315"/>
    </location>
    <ligand>
        <name>substrate</name>
    </ligand>
</feature>
<protein>
    <recommendedName>
        <fullName evidence="10">dITP/XTP pyrophosphatase</fullName>
        <ecNumber evidence="10">3.6.1.66</ecNumber>
    </recommendedName>
    <alternativeName>
        <fullName evidence="10">Non-canonical purine NTP pyrophosphatase</fullName>
    </alternativeName>
    <alternativeName>
        <fullName evidence="10">Non-standard purine NTP pyrophosphatase</fullName>
    </alternativeName>
    <alternativeName>
        <fullName evidence="10">Nucleoside-triphosphate diphosphatase</fullName>
    </alternativeName>
    <alternativeName>
        <fullName evidence="10">Nucleoside-triphosphate pyrophosphatase</fullName>
        <shortName evidence="10">NTPase</shortName>
    </alternativeName>
</protein>
<evidence type="ECO:0000256" key="1">
    <source>
        <dbReference type="ARBA" id="ARBA00008023"/>
    </source>
</evidence>
<dbReference type="GO" id="GO:0035870">
    <property type="term" value="F:dITP diphosphatase activity"/>
    <property type="evidence" value="ECO:0007669"/>
    <property type="project" value="UniProtKB-UniRule"/>
</dbReference>
<dbReference type="GO" id="GO:0000166">
    <property type="term" value="F:nucleotide binding"/>
    <property type="evidence" value="ECO:0007669"/>
    <property type="project" value="UniProtKB-KW"/>
</dbReference>
<feature type="binding site" evidence="10">
    <location>
        <begin position="320"/>
        <end position="321"/>
    </location>
    <ligand>
        <name>substrate</name>
    </ligand>
</feature>
<comment type="similarity">
    <text evidence="1 10 11">Belongs to the HAM1 NTPase family.</text>
</comment>
<dbReference type="NCBIfam" id="NF011397">
    <property type="entry name" value="PRK14822.1"/>
    <property type="match status" value="1"/>
</dbReference>
<dbReference type="GO" id="GO:0009117">
    <property type="term" value="P:nucleotide metabolic process"/>
    <property type="evidence" value="ECO:0007669"/>
    <property type="project" value="UniProtKB-KW"/>
</dbReference>
<dbReference type="InterPro" id="IPR002637">
    <property type="entry name" value="RdgB/HAM1"/>
</dbReference>
<dbReference type="SUPFAM" id="SSF52972">
    <property type="entry name" value="ITPase-like"/>
    <property type="match status" value="1"/>
</dbReference>
<dbReference type="CDD" id="cd00515">
    <property type="entry name" value="HAM1"/>
    <property type="match status" value="1"/>
</dbReference>
<evidence type="ECO:0000313" key="12">
    <source>
        <dbReference type="EMBL" id="BAW17469.1"/>
    </source>
</evidence>
<dbReference type="InterPro" id="IPR020922">
    <property type="entry name" value="dITP/XTP_pyrophosphatase"/>
</dbReference>
<reference evidence="12 13" key="1">
    <citation type="journal article" date="2017" name="Infect. Immun.">
        <title>Characterization of the Pathogenicity of Streptococcus intermedius TYG1620 Isolated from a Human Brain Abscess Based on the Complete Genome Sequence with Transcriptome Analysis and Transposon Mutagenesis in a Murine Subcutaneous Abscess Model.</title>
        <authorList>
            <person name="Hasegawa N."/>
            <person name="Sekizuka T."/>
            <person name="Sugi Y."/>
            <person name="Kawakami N."/>
            <person name="Ogasawara Y."/>
            <person name="Kato K."/>
            <person name="Yamashita A."/>
            <person name="Takeuchi F."/>
            <person name="Kuroda M."/>
        </authorList>
    </citation>
    <scope>NUCLEOTIDE SEQUENCE [LARGE SCALE GENOMIC DNA]</scope>
    <source>
        <strain evidence="12 13">TYG1620</strain>
    </source>
</reference>
<evidence type="ECO:0000256" key="4">
    <source>
        <dbReference type="ARBA" id="ARBA00022741"/>
    </source>
</evidence>
<comment type="catalytic activity">
    <reaction evidence="8 10">
        <text>dITP + H2O = dIMP + diphosphate + H(+)</text>
        <dbReference type="Rhea" id="RHEA:28342"/>
        <dbReference type="ChEBI" id="CHEBI:15377"/>
        <dbReference type="ChEBI" id="CHEBI:15378"/>
        <dbReference type="ChEBI" id="CHEBI:33019"/>
        <dbReference type="ChEBI" id="CHEBI:61194"/>
        <dbReference type="ChEBI" id="CHEBI:61382"/>
        <dbReference type="EC" id="3.6.1.66"/>
    </reaction>
</comment>
<dbReference type="EMBL" id="AP014880">
    <property type="protein sequence ID" value="BAW17469.1"/>
    <property type="molecule type" value="Genomic_DNA"/>
</dbReference>
<feature type="binding site" evidence="10">
    <location>
        <position position="209"/>
    </location>
    <ligand>
        <name>substrate</name>
    </ligand>
</feature>